<dbReference type="EMBL" id="JAVXUP010001153">
    <property type="protein sequence ID" value="KAK3015322.1"/>
    <property type="molecule type" value="Genomic_DNA"/>
</dbReference>
<feature type="chain" id="PRO_5041713969" evidence="2">
    <location>
        <begin position="22"/>
        <end position="62"/>
    </location>
</feature>
<dbReference type="SUPFAM" id="SSF47699">
    <property type="entry name" value="Bifunctional inhibitor/lipid-transfer protein/seed storage 2S albumin"/>
    <property type="match status" value="1"/>
</dbReference>
<keyword evidence="2" id="KW-0732">Signal</keyword>
<dbReference type="AlphaFoldDB" id="A0AA88VWF7"/>
<evidence type="ECO:0000313" key="3">
    <source>
        <dbReference type="EMBL" id="KAK3015322.1"/>
    </source>
</evidence>
<comment type="similarity">
    <text evidence="1">Belongs to the plant LTP family.</text>
</comment>
<gene>
    <name evidence="3" type="ORF">RJ639_007265</name>
</gene>
<keyword evidence="4" id="KW-1185">Reference proteome</keyword>
<reference evidence="3" key="1">
    <citation type="submission" date="2022-12" db="EMBL/GenBank/DDBJ databases">
        <title>Draft genome assemblies for two species of Escallonia (Escalloniales).</title>
        <authorList>
            <person name="Chanderbali A."/>
            <person name="Dervinis C."/>
            <person name="Anghel I."/>
            <person name="Soltis D."/>
            <person name="Soltis P."/>
            <person name="Zapata F."/>
        </authorList>
    </citation>
    <scope>NUCLEOTIDE SEQUENCE</scope>
    <source>
        <strain evidence="3">UCBG64.0493</strain>
        <tissue evidence="3">Leaf</tissue>
    </source>
</reference>
<sequence length="62" mass="6319">MLKVACVVVMCMVVTAPYAKAVLSCGTGANRVTPCLGHLRTGGSVPLPCCAGVKSLARLVMI</sequence>
<feature type="signal peptide" evidence="2">
    <location>
        <begin position="1"/>
        <end position="21"/>
    </location>
</feature>
<comment type="caution">
    <text evidence="3">The sequence shown here is derived from an EMBL/GenBank/DDBJ whole genome shotgun (WGS) entry which is preliminary data.</text>
</comment>
<organism evidence="3 4">
    <name type="scientific">Escallonia herrerae</name>
    <dbReference type="NCBI Taxonomy" id="1293975"/>
    <lineage>
        <taxon>Eukaryota</taxon>
        <taxon>Viridiplantae</taxon>
        <taxon>Streptophyta</taxon>
        <taxon>Embryophyta</taxon>
        <taxon>Tracheophyta</taxon>
        <taxon>Spermatophyta</taxon>
        <taxon>Magnoliopsida</taxon>
        <taxon>eudicotyledons</taxon>
        <taxon>Gunneridae</taxon>
        <taxon>Pentapetalae</taxon>
        <taxon>asterids</taxon>
        <taxon>campanulids</taxon>
        <taxon>Escalloniales</taxon>
        <taxon>Escalloniaceae</taxon>
        <taxon>Escallonia</taxon>
    </lineage>
</organism>
<dbReference type="Gene3D" id="1.10.110.10">
    <property type="entry name" value="Plant lipid-transfer and hydrophobic proteins"/>
    <property type="match status" value="1"/>
</dbReference>
<protein>
    <submittedName>
        <fullName evidence="3">Uncharacterized protein</fullName>
    </submittedName>
</protein>
<evidence type="ECO:0000256" key="1">
    <source>
        <dbReference type="ARBA" id="ARBA00009748"/>
    </source>
</evidence>
<dbReference type="Proteomes" id="UP001188597">
    <property type="component" value="Unassembled WGS sequence"/>
</dbReference>
<dbReference type="PRINTS" id="PR00382">
    <property type="entry name" value="LIPIDTRNSFER"/>
</dbReference>
<dbReference type="GO" id="GO:0008289">
    <property type="term" value="F:lipid binding"/>
    <property type="evidence" value="ECO:0007669"/>
    <property type="project" value="InterPro"/>
</dbReference>
<dbReference type="GO" id="GO:0006869">
    <property type="term" value="P:lipid transport"/>
    <property type="evidence" value="ECO:0007669"/>
    <property type="project" value="InterPro"/>
</dbReference>
<dbReference type="InterPro" id="IPR000528">
    <property type="entry name" value="Plant_nsLTP"/>
</dbReference>
<evidence type="ECO:0000313" key="4">
    <source>
        <dbReference type="Proteomes" id="UP001188597"/>
    </source>
</evidence>
<name>A0AA88VWF7_9ASTE</name>
<dbReference type="InterPro" id="IPR036312">
    <property type="entry name" value="Bifun_inhib/LTP/seed_sf"/>
</dbReference>
<accession>A0AA88VWF7</accession>
<proteinExistence type="inferred from homology"/>
<evidence type="ECO:0000256" key="2">
    <source>
        <dbReference type="SAM" id="SignalP"/>
    </source>
</evidence>